<dbReference type="Proteomes" id="UP001356427">
    <property type="component" value="Unassembled WGS sequence"/>
</dbReference>
<dbReference type="EMBL" id="JAGTTL010000029">
    <property type="protein sequence ID" value="KAK6298681.1"/>
    <property type="molecule type" value="Genomic_DNA"/>
</dbReference>
<gene>
    <name evidence="1" type="ORF">J4Q44_G00301910</name>
</gene>
<sequence length="141" mass="16122">MSITLIRCVTRKGRLSRSKDPHLPMYPVMVRVSNVHNHNLFVADALKHRDVGAKATETLSRLFEIGHSPSSALDVLKSDLQMEHGENYLFASANRALCPDLKFCYRLYQKVFRKESRVALHDVSTREADRGVQSKMQQHLC</sequence>
<evidence type="ECO:0000313" key="2">
    <source>
        <dbReference type="Proteomes" id="UP001356427"/>
    </source>
</evidence>
<keyword evidence="2" id="KW-1185">Reference proteome</keyword>
<evidence type="ECO:0000313" key="1">
    <source>
        <dbReference type="EMBL" id="KAK6298681.1"/>
    </source>
</evidence>
<organism evidence="1 2">
    <name type="scientific">Coregonus suidteri</name>
    <dbReference type="NCBI Taxonomy" id="861788"/>
    <lineage>
        <taxon>Eukaryota</taxon>
        <taxon>Metazoa</taxon>
        <taxon>Chordata</taxon>
        <taxon>Craniata</taxon>
        <taxon>Vertebrata</taxon>
        <taxon>Euteleostomi</taxon>
        <taxon>Actinopterygii</taxon>
        <taxon>Neopterygii</taxon>
        <taxon>Teleostei</taxon>
        <taxon>Protacanthopterygii</taxon>
        <taxon>Salmoniformes</taxon>
        <taxon>Salmonidae</taxon>
        <taxon>Coregoninae</taxon>
        <taxon>Coregonus</taxon>
    </lineage>
</organism>
<protein>
    <submittedName>
        <fullName evidence="1">Uncharacterized protein</fullName>
    </submittedName>
</protein>
<accession>A0AAN8L1T7</accession>
<comment type="caution">
    <text evidence="1">The sequence shown here is derived from an EMBL/GenBank/DDBJ whole genome shotgun (WGS) entry which is preliminary data.</text>
</comment>
<proteinExistence type="predicted"/>
<dbReference type="PANTHER" id="PTHR35385">
    <property type="entry name" value="PROTEIN B, PUTATIVE-RELATED-RELATED"/>
    <property type="match status" value="1"/>
</dbReference>
<dbReference type="PANTHER" id="PTHR35385:SF2">
    <property type="entry name" value="PROTEIN B, PUTATIVE-RELATED"/>
    <property type="match status" value="1"/>
</dbReference>
<dbReference type="AlphaFoldDB" id="A0AAN8L1T7"/>
<reference evidence="1 2" key="1">
    <citation type="submission" date="2021-04" db="EMBL/GenBank/DDBJ databases">
        <authorList>
            <person name="De Guttry C."/>
            <person name="Zahm M."/>
            <person name="Klopp C."/>
            <person name="Cabau C."/>
            <person name="Louis A."/>
            <person name="Berthelot C."/>
            <person name="Parey E."/>
            <person name="Roest Crollius H."/>
            <person name="Montfort J."/>
            <person name="Robinson-Rechavi M."/>
            <person name="Bucao C."/>
            <person name="Bouchez O."/>
            <person name="Gislard M."/>
            <person name="Lluch J."/>
            <person name="Milhes M."/>
            <person name="Lampietro C."/>
            <person name="Lopez Roques C."/>
            <person name="Donnadieu C."/>
            <person name="Braasch I."/>
            <person name="Desvignes T."/>
            <person name="Postlethwait J."/>
            <person name="Bobe J."/>
            <person name="Wedekind C."/>
            <person name="Guiguen Y."/>
        </authorList>
    </citation>
    <scope>NUCLEOTIDE SEQUENCE [LARGE SCALE GENOMIC DNA]</scope>
    <source>
        <strain evidence="1">Cs_M1</strain>
        <tissue evidence="1">Blood</tissue>
    </source>
</reference>
<name>A0AAN8L1T7_9TELE</name>